<dbReference type="Gene3D" id="3.40.50.1820">
    <property type="entry name" value="alpha/beta hydrolase"/>
    <property type="match status" value="1"/>
</dbReference>
<gene>
    <name evidence="9" type="ORF">Lnau_0652</name>
</gene>
<keyword evidence="9" id="KW-0378">Hydrolase</keyword>
<dbReference type="SUPFAM" id="SSF53474">
    <property type="entry name" value="alpha/beta-Hydrolases"/>
    <property type="match status" value="1"/>
</dbReference>
<evidence type="ECO:0000256" key="7">
    <source>
        <dbReference type="ARBA" id="ARBA00023033"/>
    </source>
</evidence>
<dbReference type="AlphaFoldDB" id="A0A0W0WZ02"/>
<protein>
    <submittedName>
        <fullName evidence="9">Alpha/beta hydrolase</fullName>
    </submittedName>
</protein>
<dbReference type="PATRIC" id="fig|45070.6.peg.696"/>
<feature type="domain" description="Alpha/beta hydrolase fold-3" evidence="8">
    <location>
        <begin position="632"/>
        <end position="836"/>
    </location>
</feature>
<evidence type="ECO:0000256" key="3">
    <source>
        <dbReference type="ARBA" id="ARBA00022630"/>
    </source>
</evidence>
<keyword evidence="3" id="KW-0285">Flavoprotein</keyword>
<dbReference type="Proteomes" id="UP000054725">
    <property type="component" value="Unassembled WGS sequence"/>
</dbReference>
<evidence type="ECO:0000256" key="5">
    <source>
        <dbReference type="ARBA" id="ARBA00022857"/>
    </source>
</evidence>
<sequence length="888" mass="98515">MSANSGKKNYDDNIQLDVAIVGAGFSGLYLLHSLRSKGFSVKIFEAEDEIGGTWYRNRYPGAQCDIASTDYSYSFDPELEAEWKWTKKFATQVEILEYLNYVADKYELRKDINLAARVKTAKWKEDSNRWHLTFDETKEVKSRFLVMASGCLSIPKEVDIPGAKNFCKESYHTNNWPREAPSFKGKRVAVIGTGSSGIQIIPVIAEQAAELTVFQRTPCFSLPANNRVISTEEMEHFETQRKEYREAARKSPIGVAVETNPTSVLQVCEEERNRLYEHLWENSGIAEAASVFNDLGTNRAANETLAEFIRNKIRATVADPQVAEMLCPKDYAVFTKRLCFDTNYYQSYNLPHVRLVDLKQNPILCITAKGIDTALESFDFDMIVFALGFDAMTGALLAVDIQGRDAISLSDKWLMGPTSYLGLMTSGFPNLFMVTGPGSPSVTTNMVMSIEQHVEWISDCIQHMSKEGLEVIEPTVSAEKGWTEHVKDWGALTLFPEAESWYTGANIEGKTRVFMPFIGGLGTYRAISEEVVARDYLGFSFQGPGIQRCKDGIIRPLKPDVAAMLPPPGDSEAPGPETLPLDDIRALYATFSVKRPALLNVDEIIDGMLPCPDGNLGYRLYRPLGKGPHPLLVYFHGGGWVLGDLDSDDPFCRDLCARTNSIVISVDYRLAPEFPFPTALNDAFFAVQWAAKNAENLDAIPGQLAVAGWSAGANIATVICHLARDKDGPDICGQLLVNPMVDSDFSRLSYQSKGKGYLLTTSLIQWFWNNYADPKDWNNPKASPIRAKDLSNLPPAFIATSEFDPLHDEGEAYAKELQSAGIKIIYRSYPGQIHGSLVAADTVRSSAGARAEMAAALLEFFSCADRSRDKKQETGLSPEVNNLEVQLL</sequence>
<dbReference type="InterPro" id="IPR029058">
    <property type="entry name" value="AB_hydrolase_fold"/>
</dbReference>
<dbReference type="OrthoDB" id="9806180at2"/>
<dbReference type="GO" id="GO:0016787">
    <property type="term" value="F:hydrolase activity"/>
    <property type="evidence" value="ECO:0007669"/>
    <property type="project" value="UniProtKB-KW"/>
</dbReference>
<evidence type="ECO:0000256" key="2">
    <source>
        <dbReference type="ARBA" id="ARBA00010139"/>
    </source>
</evidence>
<evidence type="ECO:0000256" key="6">
    <source>
        <dbReference type="ARBA" id="ARBA00023002"/>
    </source>
</evidence>
<dbReference type="SUPFAM" id="SSF51905">
    <property type="entry name" value="FAD/NAD(P)-binding domain"/>
    <property type="match status" value="2"/>
</dbReference>
<reference evidence="9 10" key="1">
    <citation type="submission" date="2015-11" db="EMBL/GenBank/DDBJ databases">
        <title>Genomic analysis of 38 Legionella species identifies large and diverse effector repertoires.</title>
        <authorList>
            <person name="Burstein D."/>
            <person name="Amaro F."/>
            <person name="Zusman T."/>
            <person name="Lifshitz Z."/>
            <person name="Cohen O."/>
            <person name="Gilbert J.A."/>
            <person name="Pupko T."/>
            <person name="Shuman H.A."/>
            <person name="Segal G."/>
        </authorList>
    </citation>
    <scope>NUCLEOTIDE SEQUENCE [LARGE SCALE GENOMIC DNA]</scope>
    <source>
        <strain evidence="9 10">ATCC 49506</strain>
    </source>
</reference>
<comment type="caution">
    <text evidence="9">The sequence shown here is derived from an EMBL/GenBank/DDBJ whole genome shotgun (WGS) entry which is preliminary data.</text>
</comment>
<organism evidence="9 10">
    <name type="scientific">Legionella nautarum</name>
    <dbReference type="NCBI Taxonomy" id="45070"/>
    <lineage>
        <taxon>Bacteria</taxon>
        <taxon>Pseudomonadati</taxon>
        <taxon>Pseudomonadota</taxon>
        <taxon>Gammaproteobacteria</taxon>
        <taxon>Legionellales</taxon>
        <taxon>Legionellaceae</taxon>
        <taxon>Legionella</taxon>
    </lineage>
</organism>
<dbReference type="STRING" id="45070.Lnau_0652"/>
<name>A0A0W0WZ02_9GAMM</name>
<dbReference type="GO" id="GO:0004497">
    <property type="term" value="F:monooxygenase activity"/>
    <property type="evidence" value="ECO:0007669"/>
    <property type="project" value="UniProtKB-KW"/>
</dbReference>
<evidence type="ECO:0000256" key="1">
    <source>
        <dbReference type="ARBA" id="ARBA00001974"/>
    </source>
</evidence>
<dbReference type="EMBL" id="LNYO01000011">
    <property type="protein sequence ID" value="KTD37462.1"/>
    <property type="molecule type" value="Genomic_DNA"/>
</dbReference>
<evidence type="ECO:0000259" key="8">
    <source>
        <dbReference type="Pfam" id="PF07859"/>
    </source>
</evidence>
<evidence type="ECO:0000313" key="9">
    <source>
        <dbReference type="EMBL" id="KTD37462.1"/>
    </source>
</evidence>
<keyword evidence="6" id="KW-0560">Oxidoreductase</keyword>
<evidence type="ECO:0000313" key="10">
    <source>
        <dbReference type="Proteomes" id="UP000054725"/>
    </source>
</evidence>
<keyword evidence="10" id="KW-1185">Reference proteome</keyword>
<accession>A0A0W0WZ02</accession>
<keyword evidence="4" id="KW-0274">FAD</keyword>
<evidence type="ECO:0000256" key="4">
    <source>
        <dbReference type="ARBA" id="ARBA00022827"/>
    </source>
</evidence>
<dbReference type="Pfam" id="PF13738">
    <property type="entry name" value="Pyr_redox_3"/>
    <property type="match status" value="1"/>
</dbReference>
<dbReference type="RefSeq" id="WP_058503722.1">
    <property type="nucleotide sequence ID" value="NZ_CAAAIF010000008.1"/>
</dbReference>
<dbReference type="InterPro" id="IPR050775">
    <property type="entry name" value="FAD-binding_Monooxygenases"/>
</dbReference>
<dbReference type="InterPro" id="IPR013094">
    <property type="entry name" value="AB_hydrolase_3"/>
</dbReference>
<dbReference type="Pfam" id="PF07859">
    <property type="entry name" value="Abhydrolase_3"/>
    <property type="match status" value="1"/>
</dbReference>
<comment type="similarity">
    <text evidence="2">Belongs to the FAD-binding monooxygenase family.</text>
</comment>
<dbReference type="Gene3D" id="3.50.50.60">
    <property type="entry name" value="FAD/NAD(P)-binding domain"/>
    <property type="match status" value="3"/>
</dbReference>
<comment type="cofactor">
    <cofactor evidence="1">
        <name>FAD</name>
        <dbReference type="ChEBI" id="CHEBI:57692"/>
    </cofactor>
</comment>
<proteinExistence type="inferred from homology"/>
<dbReference type="PANTHER" id="PTHR43098:SF3">
    <property type="entry name" value="L-ORNITHINE N(5)-MONOOXYGENASE-RELATED"/>
    <property type="match status" value="1"/>
</dbReference>
<dbReference type="InterPro" id="IPR036188">
    <property type="entry name" value="FAD/NAD-bd_sf"/>
</dbReference>
<keyword evidence="5" id="KW-0521">NADP</keyword>
<keyword evidence="7" id="KW-0503">Monooxygenase</keyword>
<dbReference type="PANTHER" id="PTHR43098">
    <property type="entry name" value="L-ORNITHINE N(5)-MONOOXYGENASE-RELATED"/>
    <property type="match status" value="1"/>
</dbReference>